<gene>
    <name evidence="7" type="ORF">SAE02_55010</name>
</gene>
<evidence type="ECO:0000313" key="7">
    <source>
        <dbReference type="EMBL" id="GEO41353.1"/>
    </source>
</evidence>
<organism evidence="7 8">
    <name type="scientific">Skermanella aerolata</name>
    <dbReference type="NCBI Taxonomy" id="393310"/>
    <lineage>
        <taxon>Bacteria</taxon>
        <taxon>Pseudomonadati</taxon>
        <taxon>Pseudomonadota</taxon>
        <taxon>Alphaproteobacteria</taxon>
        <taxon>Rhodospirillales</taxon>
        <taxon>Azospirillaceae</taxon>
        <taxon>Skermanella</taxon>
    </lineage>
</organism>
<proteinExistence type="inferred from homology"/>
<comment type="function">
    <text evidence="1">Involved in DNA recombination.</text>
</comment>
<evidence type="ECO:0000256" key="1">
    <source>
        <dbReference type="ARBA" id="ARBA00003416"/>
    </source>
</evidence>
<evidence type="ECO:0000256" key="3">
    <source>
        <dbReference type="ARBA" id="ARBA00021840"/>
    </source>
</evidence>
<dbReference type="EMBL" id="BJYZ01000027">
    <property type="protein sequence ID" value="GEO41353.1"/>
    <property type="molecule type" value="Genomic_DNA"/>
</dbReference>
<comment type="caution">
    <text evidence="7">The sequence shown here is derived from an EMBL/GenBank/DDBJ whole genome shotgun (WGS) entry which is preliminary data.</text>
</comment>
<dbReference type="PANTHER" id="PTHR30563:SF0">
    <property type="entry name" value="DNA RECOMBINATION PROTEIN RMUC"/>
    <property type="match status" value="1"/>
</dbReference>
<name>A0A512DY02_9PROT</name>
<sequence>MPFALDVLSLVLGFVFGAGIVLLLRSGGIGQAEAGRLAAEADFALRQNDDLRAEAIQRERELAALRAELGDTKTAKAQLQTRLEQERLLSAEKIALLERAEAKLGDAFKVLSSEALRSNNQSFLDLARTTLERFQENARGDLQQRQSAISDLVDPVRQSLDRMDGQIQALEKERVGAYEGLKQQVLSLLDSQRELRSETSNLVRALRSPVARGRWGEIQLKRVVEMAGMVDHCDFFEQHSVSDDQGNKLRPDMVVKLPGGKTIVVDAKAPVEAYLDGIGSADDAARRTSLIRHARHVRDHMKQLGGKAYWDQFSASPEFVVLFLPGENFFSAALEQDPSLIEAGIDGGVILATPTTLIALLRAVAYGWRQEHLARNAREISDLGAELYKRLGDLGGHMDRLGGQLGKAVDSYNSAVGTLETRVLVSARRFRDLHVAPNNAELPELQPLDHATRGLQAQEWRLPATTP</sequence>
<dbReference type="InterPro" id="IPR003798">
    <property type="entry name" value="DNA_recombination_RmuC"/>
</dbReference>
<evidence type="ECO:0000256" key="5">
    <source>
        <dbReference type="ARBA" id="ARBA00023172"/>
    </source>
</evidence>
<dbReference type="OrthoDB" id="370725at2"/>
<keyword evidence="8" id="KW-1185">Reference proteome</keyword>
<evidence type="ECO:0000256" key="6">
    <source>
        <dbReference type="SAM" id="Coils"/>
    </source>
</evidence>
<dbReference type="Proteomes" id="UP000321523">
    <property type="component" value="Unassembled WGS sequence"/>
</dbReference>
<dbReference type="Pfam" id="PF02646">
    <property type="entry name" value="RmuC"/>
    <property type="match status" value="1"/>
</dbReference>
<dbReference type="GO" id="GO:0006310">
    <property type="term" value="P:DNA recombination"/>
    <property type="evidence" value="ECO:0007669"/>
    <property type="project" value="UniProtKB-KW"/>
</dbReference>
<protein>
    <recommendedName>
        <fullName evidence="3">DNA recombination protein RmuC homolog</fullName>
    </recommendedName>
</protein>
<keyword evidence="5" id="KW-0233">DNA recombination</keyword>
<accession>A0A512DY02</accession>
<feature type="coiled-coil region" evidence="6">
    <location>
        <begin position="34"/>
        <end position="82"/>
    </location>
</feature>
<reference evidence="7 8" key="1">
    <citation type="submission" date="2019-07" db="EMBL/GenBank/DDBJ databases">
        <title>Whole genome shotgun sequence of Skermanella aerolata NBRC 106429.</title>
        <authorList>
            <person name="Hosoyama A."/>
            <person name="Uohara A."/>
            <person name="Ohji S."/>
            <person name="Ichikawa N."/>
        </authorList>
    </citation>
    <scope>NUCLEOTIDE SEQUENCE [LARGE SCALE GENOMIC DNA]</scope>
    <source>
        <strain evidence="7 8">NBRC 106429</strain>
    </source>
</reference>
<evidence type="ECO:0000256" key="2">
    <source>
        <dbReference type="ARBA" id="ARBA00009840"/>
    </source>
</evidence>
<dbReference type="AlphaFoldDB" id="A0A512DY02"/>
<evidence type="ECO:0000256" key="4">
    <source>
        <dbReference type="ARBA" id="ARBA00023054"/>
    </source>
</evidence>
<evidence type="ECO:0000313" key="8">
    <source>
        <dbReference type="Proteomes" id="UP000321523"/>
    </source>
</evidence>
<dbReference type="PANTHER" id="PTHR30563">
    <property type="entry name" value="DNA RECOMBINATION PROTEIN RMUC"/>
    <property type="match status" value="1"/>
</dbReference>
<comment type="similarity">
    <text evidence="2">Belongs to the RmuC family.</text>
</comment>
<keyword evidence="4 6" id="KW-0175">Coiled coil</keyword>
<dbReference type="RefSeq" id="WP_044431619.1">
    <property type="nucleotide sequence ID" value="NZ_BJYZ01000027.1"/>
</dbReference>